<dbReference type="AlphaFoldDB" id="A0A4Q9R7A6"/>
<dbReference type="Gene3D" id="3.40.190.10">
    <property type="entry name" value="Periplasmic binding protein-like II"/>
    <property type="match status" value="2"/>
</dbReference>
<organism evidence="7 8">
    <name type="scientific">Stutzerimonas kirkiae</name>
    <dbReference type="NCBI Taxonomy" id="2211392"/>
    <lineage>
        <taxon>Bacteria</taxon>
        <taxon>Pseudomonadati</taxon>
        <taxon>Pseudomonadota</taxon>
        <taxon>Gammaproteobacteria</taxon>
        <taxon>Pseudomonadales</taxon>
        <taxon>Pseudomonadaceae</taxon>
        <taxon>Stutzerimonas</taxon>
    </lineage>
</organism>
<dbReference type="Pfam" id="PF01547">
    <property type="entry name" value="SBP_bac_1"/>
    <property type="match status" value="1"/>
</dbReference>
<comment type="similarity">
    <text evidence="2">Belongs to the bacterial solute-binding protein 1 family.</text>
</comment>
<dbReference type="SUPFAM" id="SSF53850">
    <property type="entry name" value="Periplasmic binding protein-like II"/>
    <property type="match status" value="1"/>
</dbReference>
<evidence type="ECO:0000256" key="2">
    <source>
        <dbReference type="ARBA" id="ARBA00008520"/>
    </source>
</evidence>
<sequence length="401" mass="44870">MGNAQEDLQLSHWWVSPGERASIAVLQRYLDRQQLTWQEHAIPGSGTARYADVLRQAIASGNAPTASQVIGHDIHEWAALGLLQDLTPIAEEQEWDEIIPVGIQQLSKYRGRWVAAPINAHATNWLWVNAAALERIGGQPPDTWTDLLELLERAKAAGIIPLAIGGEAWEHTLLFESVAVGAGGAEFYRKAFIEMRPQEIDPALLELIFQRMSTLRDYLDPDFTRRNWNQSTDLMRTGKALLQLQGTWVAGELTLQGLLPGRDYQCFHFPDTQGVYLFNSDQYMLFKDAPGSPQQRRELLTILLDRDFQRELNLTTGAAPARVDVPRESFNACGQALISGMRQANLRRTMLGSIGMGNANPPHVKNAIYQVVSQHLRGRLEDAEAARQLYQAIVDFNSTPN</sequence>
<dbReference type="InterPro" id="IPR050490">
    <property type="entry name" value="Bact_solute-bd_prot1"/>
</dbReference>
<comment type="function">
    <text evidence="5">Part of a binding-protein-dependent transport system for a sugar.</text>
</comment>
<evidence type="ECO:0000313" key="8">
    <source>
        <dbReference type="Proteomes" id="UP000292639"/>
    </source>
</evidence>
<evidence type="ECO:0000256" key="5">
    <source>
        <dbReference type="ARBA" id="ARBA00049629"/>
    </source>
</evidence>
<evidence type="ECO:0000256" key="4">
    <source>
        <dbReference type="ARBA" id="ARBA00022729"/>
    </source>
</evidence>
<name>A0A4Q9R7A6_9GAMM</name>
<keyword evidence="4" id="KW-0732">Signal</keyword>
<protein>
    <recommendedName>
        <fullName evidence="6">Probable sugar-binding periplasmic protein</fullName>
    </recommendedName>
</protein>
<dbReference type="PANTHER" id="PTHR43649">
    <property type="entry name" value="ARABINOSE-BINDING PROTEIN-RELATED"/>
    <property type="match status" value="1"/>
</dbReference>
<evidence type="ECO:0000313" key="7">
    <source>
        <dbReference type="EMBL" id="TBU96307.1"/>
    </source>
</evidence>
<accession>A0A4Q9R7A6</accession>
<dbReference type="EMBL" id="QJUP01000013">
    <property type="protein sequence ID" value="TBU96307.1"/>
    <property type="molecule type" value="Genomic_DNA"/>
</dbReference>
<evidence type="ECO:0000256" key="3">
    <source>
        <dbReference type="ARBA" id="ARBA00022448"/>
    </source>
</evidence>
<comment type="subcellular location">
    <subcellularLocation>
        <location evidence="1">Periplasm</location>
    </subcellularLocation>
</comment>
<dbReference type="OrthoDB" id="5580590at2"/>
<evidence type="ECO:0000256" key="1">
    <source>
        <dbReference type="ARBA" id="ARBA00004418"/>
    </source>
</evidence>
<comment type="caution">
    <text evidence="7">The sequence shown here is derived from an EMBL/GenBank/DDBJ whole genome shotgun (WGS) entry which is preliminary data.</text>
</comment>
<keyword evidence="8" id="KW-1185">Reference proteome</keyword>
<reference evidence="7 8" key="1">
    <citation type="submission" date="2018-06" db="EMBL/GenBank/DDBJ databases">
        <title>Three novel Pseudomonas species isolated from symptomatic oak.</title>
        <authorList>
            <person name="Bueno-Gonzalez V."/>
            <person name="Brady C."/>
        </authorList>
    </citation>
    <scope>NUCLEOTIDE SEQUENCE [LARGE SCALE GENOMIC DNA]</scope>
    <source>
        <strain evidence="7 8">P17C</strain>
    </source>
</reference>
<proteinExistence type="inferred from homology"/>
<dbReference type="Proteomes" id="UP000292639">
    <property type="component" value="Unassembled WGS sequence"/>
</dbReference>
<keyword evidence="3" id="KW-0813">Transport</keyword>
<evidence type="ECO:0000256" key="6">
    <source>
        <dbReference type="ARBA" id="ARBA00049753"/>
    </source>
</evidence>
<dbReference type="PANTHER" id="PTHR43649:SF28">
    <property type="entry name" value="BINDING PROTEIN COMPONENT OF ABC SUGAR TRANSPORTER-RELATED"/>
    <property type="match status" value="1"/>
</dbReference>
<dbReference type="GO" id="GO:0042597">
    <property type="term" value="C:periplasmic space"/>
    <property type="evidence" value="ECO:0007669"/>
    <property type="project" value="UniProtKB-SubCell"/>
</dbReference>
<dbReference type="InterPro" id="IPR006059">
    <property type="entry name" value="SBP"/>
</dbReference>
<gene>
    <name evidence="7" type="ORF">DNJ96_10905</name>
</gene>